<dbReference type="InterPro" id="IPR021787">
    <property type="entry name" value="DUF3352"/>
</dbReference>
<accession>A0A6J4LPS7</accession>
<sequence>MSEQYPTPASQGPVEYLGESEPARRGRARTGIVAGGAAAVVALGAAGAWGVASFMSGGQEPSEVVPADALAYVSLNLDPDGGQKLEAYQTLKKFPALEKYLEASSGGEDLRRALVEPVLEEVDCPGVTFEDDVAPWLGNAVALAALPGEDQPQPVGFLQVTDEDAAADGLATLAECSPEGDADEMAGTAFADGWLVVAETDEQAQAVVDDTAAGSLSDDADYQRWVEAAGGSGIVTAYVAADAATALLDAAAAESGGAGDAETEAFRGFVEDFEGGAAVVRFDDEALELETAFGGLPDWTATAGDSGIGDLPETTGVAYGLAVSDTFVQDIVDAYAEVLGQDEVDQLLAEGEQMTGLELPEDLQALLGDGVAVALDGSADLVAATSSPAEVPFGLRIKGDPAEIRPALDKVLGTLTTFGVPAEMVQVEEGDGTVALALGAEHAATLAGDGSLGEQSGFREALPDVERSGSGLYVGFDDGDWFSSLVALAGDAEVEANVEPLHSLGVTGWTEDGTSHGLLRLTTD</sequence>
<proteinExistence type="predicted"/>
<dbReference type="EMBL" id="CADCUF010000176">
    <property type="protein sequence ID" value="CAA9338680.1"/>
    <property type="molecule type" value="Genomic_DNA"/>
</dbReference>
<keyword evidence="2" id="KW-0472">Membrane</keyword>
<gene>
    <name evidence="3" type="ORF">AVDCRST_MAG24-1176</name>
</gene>
<keyword evidence="2" id="KW-0812">Transmembrane</keyword>
<dbReference type="AlphaFoldDB" id="A0A6J4LPS7"/>
<feature type="compositionally biased region" description="Polar residues" evidence="1">
    <location>
        <begin position="1"/>
        <end position="10"/>
    </location>
</feature>
<evidence type="ECO:0008006" key="4">
    <source>
        <dbReference type="Google" id="ProtNLM"/>
    </source>
</evidence>
<protein>
    <recommendedName>
        <fullName evidence="4">DUF3352 domain-containing protein</fullName>
    </recommendedName>
</protein>
<name>A0A6J4LPS7_9ACTN</name>
<evidence type="ECO:0000256" key="2">
    <source>
        <dbReference type="SAM" id="Phobius"/>
    </source>
</evidence>
<dbReference type="Pfam" id="PF11832">
    <property type="entry name" value="DUF3352"/>
    <property type="match status" value="1"/>
</dbReference>
<reference evidence="3" key="1">
    <citation type="submission" date="2020-02" db="EMBL/GenBank/DDBJ databases">
        <authorList>
            <person name="Meier V. D."/>
        </authorList>
    </citation>
    <scope>NUCLEOTIDE SEQUENCE</scope>
    <source>
        <strain evidence="3">AVDCRST_MAG24</strain>
    </source>
</reference>
<evidence type="ECO:0000256" key="1">
    <source>
        <dbReference type="SAM" id="MobiDB-lite"/>
    </source>
</evidence>
<feature type="transmembrane region" description="Helical" evidence="2">
    <location>
        <begin position="32"/>
        <end position="52"/>
    </location>
</feature>
<keyword evidence="2" id="KW-1133">Transmembrane helix</keyword>
<evidence type="ECO:0000313" key="3">
    <source>
        <dbReference type="EMBL" id="CAA9338680.1"/>
    </source>
</evidence>
<organism evidence="3">
    <name type="scientific">uncultured Nocardioidaceae bacterium</name>
    <dbReference type="NCBI Taxonomy" id="253824"/>
    <lineage>
        <taxon>Bacteria</taxon>
        <taxon>Bacillati</taxon>
        <taxon>Actinomycetota</taxon>
        <taxon>Actinomycetes</taxon>
        <taxon>Propionibacteriales</taxon>
        <taxon>Nocardioidaceae</taxon>
        <taxon>environmental samples</taxon>
    </lineage>
</organism>
<feature type="region of interest" description="Disordered" evidence="1">
    <location>
        <begin position="1"/>
        <end position="25"/>
    </location>
</feature>